<dbReference type="STRING" id="4565.W5CZD1"/>
<feature type="domain" description="PGG" evidence="9">
    <location>
        <begin position="475"/>
        <end position="583"/>
    </location>
</feature>
<dbReference type="EMBL" id="CM022218">
    <property type="protein sequence ID" value="KAF7033037.1"/>
    <property type="molecule type" value="Genomic_DNA"/>
</dbReference>
<keyword evidence="4 8" id="KW-1133">Transmembrane helix</keyword>
<keyword evidence="6 8" id="KW-0472">Membrane</keyword>
<dbReference type="PaxDb" id="4565-Traes_3B_8D7AF2430.1"/>
<organism evidence="10">
    <name type="scientific">Triticum aestivum</name>
    <name type="common">Wheat</name>
    <dbReference type="NCBI Taxonomy" id="4565"/>
    <lineage>
        <taxon>Eukaryota</taxon>
        <taxon>Viridiplantae</taxon>
        <taxon>Streptophyta</taxon>
        <taxon>Embryophyta</taxon>
        <taxon>Tracheophyta</taxon>
        <taxon>Spermatophyta</taxon>
        <taxon>Magnoliopsida</taxon>
        <taxon>Liliopsida</taxon>
        <taxon>Poales</taxon>
        <taxon>Poaceae</taxon>
        <taxon>BOP clade</taxon>
        <taxon>Pooideae</taxon>
        <taxon>Triticodae</taxon>
        <taxon>Triticeae</taxon>
        <taxon>Triticinae</taxon>
        <taxon>Triticum</taxon>
    </lineage>
</organism>
<dbReference type="eggNOG" id="KOG0504">
    <property type="taxonomic scope" value="Eukaryota"/>
</dbReference>
<comment type="subcellular location">
    <subcellularLocation>
        <location evidence="1">Membrane</location>
        <topology evidence="1">Multi-pass membrane protein</topology>
    </subcellularLocation>
</comment>
<dbReference type="Pfam" id="PF12796">
    <property type="entry name" value="Ank_2"/>
    <property type="match status" value="3"/>
</dbReference>
<keyword evidence="5 7" id="KW-0040">ANK repeat</keyword>
<dbReference type="PANTHER" id="PTHR24186:SF50">
    <property type="entry name" value="ANKYRIN REPEAT-CONTAINING PROTEIN ITN1-LIKE ISOFORM X1"/>
    <property type="match status" value="1"/>
</dbReference>
<dbReference type="InterPro" id="IPR036770">
    <property type="entry name" value="Ankyrin_rpt-contain_sf"/>
</dbReference>
<dbReference type="InterPro" id="IPR026961">
    <property type="entry name" value="PGG_dom"/>
</dbReference>
<protein>
    <recommendedName>
        <fullName evidence="9">PGG domain-containing protein</fullName>
    </recommendedName>
</protein>
<reference evidence="10" key="2">
    <citation type="submission" date="2020-03" db="EMBL/GenBank/DDBJ databases">
        <title>The second near-complete assembly of the hexaploid bread wheat (Triticum aestivum) genome.</title>
        <authorList>
            <person name="Zimin A.V."/>
            <person name="Puiu D."/>
            <person name="Shumante A."/>
            <person name="Alonge M."/>
            <person name="Salzberg S.L."/>
        </authorList>
    </citation>
    <scope>NUCLEOTIDE SEQUENCE</scope>
    <source>
        <tissue evidence="10">Leaf</tissue>
    </source>
</reference>
<keyword evidence="3" id="KW-0677">Repeat</keyword>
<dbReference type="Proteomes" id="UP000815260">
    <property type="component" value="Chromosome 3B"/>
</dbReference>
<dbReference type="PANTHER" id="PTHR24186">
    <property type="entry name" value="PROTEIN PHOSPHATASE 1 REGULATORY SUBUNIT"/>
    <property type="match status" value="1"/>
</dbReference>
<feature type="transmembrane region" description="Helical" evidence="8">
    <location>
        <begin position="592"/>
        <end position="609"/>
    </location>
</feature>
<evidence type="ECO:0000256" key="4">
    <source>
        <dbReference type="ARBA" id="ARBA00022989"/>
    </source>
</evidence>
<dbReference type="InterPro" id="IPR002110">
    <property type="entry name" value="Ankyrin_rpt"/>
</dbReference>
<feature type="transmembrane region" description="Helical" evidence="8">
    <location>
        <begin position="564"/>
        <end position="585"/>
    </location>
</feature>
<dbReference type="PROSITE" id="PS50088">
    <property type="entry name" value="ANK_REPEAT"/>
    <property type="match status" value="1"/>
</dbReference>
<dbReference type="Gene3D" id="1.25.40.20">
    <property type="entry name" value="Ankyrin repeat-containing domain"/>
    <property type="match status" value="3"/>
</dbReference>
<feature type="repeat" description="ANK" evidence="7">
    <location>
        <begin position="100"/>
        <end position="122"/>
    </location>
</feature>
<comment type="caution">
    <text evidence="10">The sequence shown here is derived from an EMBL/GenBank/DDBJ whole genome shotgun (WGS) entry which is preliminary data.</text>
</comment>
<sequence>MTAVANAHTMHPELLKAACHGSCTELTNLLDGGAVDEPSEVVVDIDRHGPARSPSPSLLLKGVTPDGDSALHIVAAYGDLDKARTVYGKAPHLLGARNSSGSTPLHCAARAGHAAMAALLVELARGEEVAGEDGRVEKLVRKQNELGETALHEAIRAGHMLTVDELMTADPFLARVPENGTSPLFLAVSLRHEKIVRELYERDKKLSYSGPDGQNALHAAVLRSRGMAEALLNWNKELTKKRDQHGNTPLHFAVSLETGTRGMLPQYAVPVVNGTSITSFLNVMETPADLTMQILEADAYLAYQPDKEGSFPIHVAALAGRLSSVIILLSKCPGCASLRDTHGRTFLHVAVMKKKYDIVRYACRTPLFSSIMNKQDNEGNTALHLAVEVGDWWSFTCLFANKKVDLNLPNNKQHTPREISVNSTPTGLYCLLHSRILIQQALISADATLRICRRDIMTKGPSTQSDAEIDAVISNSTQFLGLGLVLITTMAFGAAFALPGGYRADDHLKGGTPTLSTERVFQGFLMANALAFICSSLAVLSLVFAGTPTVEIPMRYVHYNISIWLSFNGVLSLGTAFILAIYIMITPVISGTAIMVMVVFSSLEIIYMPSLVEKLVKFMIVVCGRVGILPVMLRSEMPKVMLLTIWPLIVIFGWQEYAWRHMWHYVPVAEKLVT</sequence>
<dbReference type="OMA" id="HEATIHW"/>
<dbReference type="Pfam" id="PF13962">
    <property type="entry name" value="PGG"/>
    <property type="match status" value="1"/>
</dbReference>
<name>A0A3B6G0T5_WHEAT</name>
<evidence type="ECO:0000313" key="10">
    <source>
        <dbReference type="EMBL" id="KAF7033037.1"/>
    </source>
</evidence>
<feature type="transmembrane region" description="Helical" evidence="8">
    <location>
        <begin position="479"/>
        <end position="502"/>
    </location>
</feature>
<feature type="transmembrane region" description="Helical" evidence="8">
    <location>
        <begin position="640"/>
        <end position="657"/>
    </location>
</feature>
<evidence type="ECO:0000259" key="9">
    <source>
        <dbReference type="Pfam" id="PF13962"/>
    </source>
</evidence>
<proteinExistence type="predicted"/>
<evidence type="ECO:0000256" key="8">
    <source>
        <dbReference type="SAM" id="Phobius"/>
    </source>
</evidence>
<accession>A0A3B6G0T5</accession>
<evidence type="ECO:0000256" key="6">
    <source>
        <dbReference type="ARBA" id="ARBA00023136"/>
    </source>
</evidence>
<gene>
    <name evidence="10" type="ORF">CFC21_044162</name>
</gene>
<dbReference type="PROSITE" id="PS50297">
    <property type="entry name" value="ANK_REP_REGION"/>
    <property type="match status" value="1"/>
</dbReference>
<dbReference type="SMART" id="SM00248">
    <property type="entry name" value="ANK"/>
    <property type="match status" value="8"/>
</dbReference>
<feature type="transmembrane region" description="Helical" evidence="8">
    <location>
        <begin position="523"/>
        <end position="544"/>
    </location>
</feature>
<evidence type="ECO:0000256" key="7">
    <source>
        <dbReference type="PROSITE-ProRule" id="PRU00023"/>
    </source>
</evidence>
<dbReference type="SUPFAM" id="SSF48403">
    <property type="entry name" value="Ankyrin repeat"/>
    <property type="match status" value="1"/>
</dbReference>
<evidence type="ECO:0000256" key="3">
    <source>
        <dbReference type="ARBA" id="ARBA00022737"/>
    </source>
</evidence>
<reference evidence="10" key="1">
    <citation type="journal article" date="2017" name="Gigascience">
        <title>The first near-complete assembly of the hexaploid bread wheat genome, Triticum aestivum.</title>
        <authorList>
            <person name="Zimin A.V."/>
            <person name="Puiu D."/>
            <person name="Hall R."/>
            <person name="Kingan S."/>
            <person name="Clavijo B.J."/>
            <person name="Salzberg S.L."/>
        </authorList>
    </citation>
    <scope>NUCLEOTIDE SEQUENCE</scope>
    <source>
        <tissue evidence="10">Leaf</tissue>
    </source>
</reference>
<keyword evidence="2 8" id="KW-0812">Transmembrane</keyword>
<evidence type="ECO:0000256" key="2">
    <source>
        <dbReference type="ARBA" id="ARBA00022692"/>
    </source>
</evidence>
<evidence type="ECO:0000256" key="5">
    <source>
        <dbReference type="ARBA" id="ARBA00023043"/>
    </source>
</evidence>
<evidence type="ECO:0000256" key="1">
    <source>
        <dbReference type="ARBA" id="ARBA00004141"/>
    </source>
</evidence>